<proteinExistence type="predicted"/>
<dbReference type="EMBL" id="CP120371">
    <property type="protein sequence ID" value="WEX84345.1"/>
    <property type="molecule type" value="Genomic_DNA"/>
</dbReference>
<dbReference type="PANTHER" id="PTHR35561:SF1">
    <property type="entry name" value="RNA 2',3'-CYCLIC PHOSPHODIESTERASE"/>
    <property type="match status" value="1"/>
</dbReference>
<evidence type="ECO:0000313" key="3">
    <source>
        <dbReference type="Proteomes" id="UP001235547"/>
    </source>
</evidence>
<evidence type="ECO:0000313" key="2">
    <source>
        <dbReference type="EMBL" id="WEX84345.1"/>
    </source>
</evidence>
<dbReference type="Pfam" id="PF13563">
    <property type="entry name" value="2_5_RNA_ligase2"/>
    <property type="match status" value="1"/>
</dbReference>
<keyword evidence="2" id="KW-0436">Ligase</keyword>
<dbReference type="GO" id="GO:0016874">
    <property type="term" value="F:ligase activity"/>
    <property type="evidence" value="ECO:0007669"/>
    <property type="project" value="UniProtKB-KW"/>
</dbReference>
<name>A0ABY8D0E7_9HYPH</name>
<reference evidence="2 3" key="1">
    <citation type="submission" date="2023-03" db="EMBL/GenBank/DDBJ databases">
        <authorList>
            <person name="Kaur S."/>
            <person name="Espinosa-Saiz D."/>
            <person name="Velazquez E."/>
            <person name="Menendez E."/>
            <person name="diCenzo G.C."/>
        </authorList>
    </citation>
    <scope>NUCLEOTIDE SEQUENCE [LARGE SCALE GENOMIC DNA]</scope>
    <source>
        <strain evidence="2 3">LMG 27395</strain>
    </source>
</reference>
<gene>
    <name evidence="2" type="ORF">PYH38_003213</name>
</gene>
<dbReference type="InterPro" id="IPR009097">
    <property type="entry name" value="Cyclic_Pdiesterase"/>
</dbReference>
<sequence length="188" mass="21439">MSDQLSLCFGPTPAPAENDLLYFAVLPELSAAQRILDAGLRLKREYSLSGRLYPPERLHISLVSLAVPSHMFRRAISAAGNIGSRVRAPPFELTLDRTSSFRTRNSRALVLRCREGAGMLGEIHGQLADLLHQRRPFEPHMTLLYDYRVVPEVRLEEPITWTVREFTLVHSLYGQSRQRHLNRWPLAV</sequence>
<dbReference type="Gene3D" id="3.90.1140.10">
    <property type="entry name" value="Cyclic phosphodiesterase"/>
    <property type="match status" value="1"/>
</dbReference>
<dbReference type="InterPro" id="IPR004175">
    <property type="entry name" value="RNA_CPDase"/>
</dbReference>
<accession>A0ABY8D0E7</accession>
<keyword evidence="3" id="KW-1185">Reference proteome</keyword>
<organism evidence="2 3">
    <name type="scientific">Sinorhizobium numidicum</name>
    <dbReference type="NCBI Taxonomy" id="680248"/>
    <lineage>
        <taxon>Bacteria</taxon>
        <taxon>Pseudomonadati</taxon>
        <taxon>Pseudomonadota</taxon>
        <taxon>Alphaproteobacteria</taxon>
        <taxon>Hyphomicrobiales</taxon>
        <taxon>Rhizobiaceae</taxon>
        <taxon>Sinorhizobium/Ensifer group</taxon>
        <taxon>Sinorhizobium</taxon>
    </lineage>
</organism>
<evidence type="ECO:0000256" key="1">
    <source>
        <dbReference type="ARBA" id="ARBA00022801"/>
    </source>
</evidence>
<dbReference type="SUPFAM" id="SSF55144">
    <property type="entry name" value="LigT-like"/>
    <property type="match status" value="1"/>
</dbReference>
<dbReference type="PANTHER" id="PTHR35561">
    <property type="entry name" value="RNA 2',3'-CYCLIC PHOSPHODIESTERASE"/>
    <property type="match status" value="1"/>
</dbReference>
<protein>
    <submittedName>
        <fullName evidence="2">2'-5' RNA ligase family protein</fullName>
    </submittedName>
</protein>
<dbReference type="Proteomes" id="UP001235547">
    <property type="component" value="Chromosome 1"/>
</dbReference>
<dbReference type="RefSeq" id="WP_280735270.1">
    <property type="nucleotide sequence ID" value="NZ_CP120368.1"/>
</dbReference>
<keyword evidence="1" id="KW-0378">Hydrolase</keyword>